<dbReference type="PANTHER" id="PTHR43080:SF2">
    <property type="entry name" value="CBS DOMAIN-CONTAINING PROTEIN"/>
    <property type="match status" value="1"/>
</dbReference>
<gene>
    <name evidence="4" type="ORF">ACH407_14245</name>
</gene>
<evidence type="ECO:0000256" key="2">
    <source>
        <dbReference type="PROSITE-ProRule" id="PRU00703"/>
    </source>
</evidence>
<name>A0ABW7U7I7_9ACTN</name>
<dbReference type="EMBL" id="JBIRUI010000005">
    <property type="protein sequence ID" value="MFI1714718.1"/>
    <property type="molecule type" value="Genomic_DNA"/>
</dbReference>
<keyword evidence="5" id="KW-1185">Reference proteome</keyword>
<dbReference type="InterPro" id="IPR000644">
    <property type="entry name" value="CBS_dom"/>
</dbReference>
<dbReference type="PROSITE" id="PS51371">
    <property type="entry name" value="CBS"/>
    <property type="match status" value="2"/>
</dbReference>
<accession>A0ABW7U7I7</accession>
<comment type="caution">
    <text evidence="4">The sequence shown here is derived from an EMBL/GenBank/DDBJ whole genome shotgun (WGS) entry which is preliminary data.</text>
</comment>
<dbReference type="InterPro" id="IPR051257">
    <property type="entry name" value="Diverse_CBS-Domain"/>
</dbReference>
<dbReference type="InterPro" id="IPR046342">
    <property type="entry name" value="CBS_dom_sf"/>
</dbReference>
<dbReference type="Gene3D" id="3.10.580.10">
    <property type="entry name" value="CBS-domain"/>
    <property type="match status" value="1"/>
</dbReference>
<feature type="domain" description="CBS" evidence="3">
    <location>
        <begin position="8"/>
        <end position="65"/>
    </location>
</feature>
<evidence type="ECO:0000259" key="3">
    <source>
        <dbReference type="PROSITE" id="PS51371"/>
    </source>
</evidence>
<reference evidence="4 5" key="1">
    <citation type="submission" date="2024-10" db="EMBL/GenBank/DDBJ databases">
        <title>The Natural Products Discovery Center: Release of the First 8490 Sequenced Strains for Exploring Actinobacteria Biosynthetic Diversity.</title>
        <authorList>
            <person name="Kalkreuter E."/>
            <person name="Kautsar S.A."/>
            <person name="Yang D."/>
            <person name="Bader C.D."/>
            <person name="Teijaro C.N."/>
            <person name="Fluegel L."/>
            <person name="Davis C.M."/>
            <person name="Simpson J.R."/>
            <person name="Lauterbach L."/>
            <person name="Steele A.D."/>
            <person name="Gui C."/>
            <person name="Meng S."/>
            <person name="Li G."/>
            <person name="Viehrig K."/>
            <person name="Ye F."/>
            <person name="Su P."/>
            <person name="Kiefer A.F."/>
            <person name="Nichols A."/>
            <person name="Cepeda A.J."/>
            <person name="Yan W."/>
            <person name="Fan B."/>
            <person name="Jiang Y."/>
            <person name="Adhikari A."/>
            <person name="Zheng C.-J."/>
            <person name="Schuster L."/>
            <person name="Cowan T.M."/>
            <person name="Smanski M.J."/>
            <person name="Chevrette M.G."/>
            <person name="De Carvalho L.P.S."/>
            <person name="Shen B."/>
        </authorList>
    </citation>
    <scope>NUCLEOTIDE SEQUENCE [LARGE SCALE GENOMIC DNA]</scope>
    <source>
        <strain evidence="4 5">NPDC020602</strain>
    </source>
</reference>
<organism evidence="4 5">
    <name type="scientific">Streptomyces litmocidini</name>
    <dbReference type="NCBI Taxonomy" id="67318"/>
    <lineage>
        <taxon>Bacteria</taxon>
        <taxon>Bacillati</taxon>
        <taxon>Actinomycetota</taxon>
        <taxon>Actinomycetes</taxon>
        <taxon>Kitasatosporales</taxon>
        <taxon>Streptomycetaceae</taxon>
        <taxon>Streptomyces</taxon>
    </lineage>
</organism>
<sequence>MTTARDIMTPDATCVRSSETLVDAARKMAELHVGALPICGPDEKLKGMLTDRDIVVKCVARGKDPQQCTAGEFAQNEIVTVRADDSAEQVMSVMSEHQIRRVPVIDEHVLVGIIAQADVARAMSDSQVGDLVGTVSEDS</sequence>
<dbReference type="SMART" id="SM00116">
    <property type="entry name" value="CBS"/>
    <property type="match status" value="2"/>
</dbReference>
<evidence type="ECO:0000313" key="4">
    <source>
        <dbReference type="EMBL" id="MFI1714718.1"/>
    </source>
</evidence>
<protein>
    <submittedName>
        <fullName evidence="4">CBS domain-containing protein</fullName>
    </submittedName>
</protein>
<dbReference type="SUPFAM" id="SSF54631">
    <property type="entry name" value="CBS-domain pair"/>
    <property type="match status" value="1"/>
</dbReference>
<evidence type="ECO:0000256" key="1">
    <source>
        <dbReference type="ARBA" id="ARBA00023122"/>
    </source>
</evidence>
<dbReference type="Proteomes" id="UP001611339">
    <property type="component" value="Unassembled WGS sequence"/>
</dbReference>
<feature type="domain" description="CBS" evidence="3">
    <location>
        <begin position="74"/>
        <end position="131"/>
    </location>
</feature>
<dbReference type="RefSeq" id="WP_398709262.1">
    <property type="nucleotide sequence ID" value="NZ_JBIRUI010000005.1"/>
</dbReference>
<proteinExistence type="predicted"/>
<keyword evidence="1 2" id="KW-0129">CBS domain</keyword>
<dbReference type="PANTHER" id="PTHR43080">
    <property type="entry name" value="CBS DOMAIN-CONTAINING PROTEIN CBSX3, MITOCHONDRIAL"/>
    <property type="match status" value="1"/>
</dbReference>
<dbReference type="CDD" id="cd04622">
    <property type="entry name" value="CBS_pair_HRP1_like"/>
    <property type="match status" value="1"/>
</dbReference>
<evidence type="ECO:0000313" key="5">
    <source>
        <dbReference type="Proteomes" id="UP001611339"/>
    </source>
</evidence>
<dbReference type="Pfam" id="PF00571">
    <property type="entry name" value="CBS"/>
    <property type="match status" value="2"/>
</dbReference>